<dbReference type="GO" id="GO:0005524">
    <property type="term" value="F:ATP binding"/>
    <property type="evidence" value="ECO:0007669"/>
    <property type="project" value="UniProtKB-KW"/>
</dbReference>
<dbReference type="InterPro" id="IPR002182">
    <property type="entry name" value="NB-ARC"/>
</dbReference>
<dbReference type="SMART" id="SM00382">
    <property type="entry name" value="AAA"/>
    <property type="match status" value="1"/>
</dbReference>
<dbReference type="RefSeq" id="WP_146295340.1">
    <property type="nucleotide sequence ID" value="NZ_CP042326.1"/>
</dbReference>
<dbReference type="KEGG" id="enn:FRE64_07200"/>
<dbReference type="InterPro" id="IPR003593">
    <property type="entry name" value="AAA+_ATPase"/>
</dbReference>
<evidence type="ECO:0000313" key="3">
    <source>
        <dbReference type="Proteomes" id="UP000318453"/>
    </source>
</evidence>
<dbReference type="GO" id="GO:0043531">
    <property type="term" value="F:ADP binding"/>
    <property type="evidence" value="ECO:0007669"/>
    <property type="project" value="InterPro"/>
</dbReference>
<dbReference type="Pfam" id="PF00931">
    <property type="entry name" value="NB-ARC"/>
    <property type="match status" value="1"/>
</dbReference>
<accession>A0A5B8NK90</accession>
<dbReference type="InterPro" id="IPR058651">
    <property type="entry name" value="HTH_VMAP-M9"/>
</dbReference>
<dbReference type="Proteomes" id="UP000318453">
    <property type="component" value="Chromosome"/>
</dbReference>
<keyword evidence="2" id="KW-0547">Nucleotide-binding</keyword>
<evidence type="ECO:0000313" key="2">
    <source>
        <dbReference type="EMBL" id="QDZ39743.1"/>
    </source>
</evidence>
<keyword evidence="2" id="KW-0067">ATP-binding</keyword>
<dbReference type="Gene3D" id="3.40.50.300">
    <property type="entry name" value="P-loop containing nucleotide triphosphate hydrolases"/>
    <property type="match status" value="1"/>
</dbReference>
<feature type="domain" description="AAA+ ATPase" evidence="1">
    <location>
        <begin position="122"/>
        <end position="276"/>
    </location>
</feature>
<evidence type="ECO:0000259" key="1">
    <source>
        <dbReference type="SMART" id="SM00382"/>
    </source>
</evidence>
<proteinExistence type="predicted"/>
<name>A0A5B8NK90_9CHRO</name>
<gene>
    <name evidence="2" type="ORF">FRE64_07200</name>
</gene>
<keyword evidence="3" id="KW-1185">Reference proteome</keyword>
<dbReference type="PRINTS" id="PR00364">
    <property type="entry name" value="DISEASERSIST"/>
</dbReference>
<reference evidence="2" key="1">
    <citation type="submission" date="2019-08" db="EMBL/GenBank/DDBJ databases">
        <title>Carotenoids and Carotenoid Binding Proteins in the Halophilic Cyanobacterium Euhalothece sp. ZM00.</title>
        <authorList>
            <person name="Cho S.M."/>
            <person name="Song J.Y."/>
            <person name="Park Y.-I."/>
        </authorList>
    </citation>
    <scope>NUCLEOTIDE SEQUENCE [LARGE SCALE GENOMIC DNA]</scope>
    <source>
        <strain evidence="2">Z-M001</strain>
    </source>
</reference>
<sequence>MDSLQAVNLLNILLKQNNLPLLSKREETIFCDAWNQLPYHQTAQKLNNSCQYTRYLAWELWKRLSPLFSEPVGKFNIHKTLTQCELANYTPRRKSNQSLNLPHYYQPFPQEETITQEIIREQLQIVGILGMIGTGKSSLAKAITRKIEPNFEIIIWHSFEVKNSSCKEWMKKIIAFITKKKMQSNVTIDEQIDIFLDLLAKKRFLLVFDDLDNLFISQSFPGKFYNQYRSYEKLIKRIVTQPHQSCVIFTSRHYPQFFYKELQNFSQFKTCFLNGLSANQVDNFLKAWGLPRRNYLLEQFQLEYDRNPWALEKACFYIHKHYNGNLRHFLCDQHLIFPEILNDLSHEFKRLNPLEKKIMYLLRDQIQPSSKMNLFAKNLKASKAEINLALKSLQARSLIKLDTGFIFLSPLLQQYLRNRKSRQTGKIKKSALSA</sequence>
<dbReference type="SUPFAM" id="SSF52540">
    <property type="entry name" value="P-loop containing nucleoside triphosphate hydrolases"/>
    <property type="match status" value="1"/>
</dbReference>
<protein>
    <submittedName>
        <fullName evidence="2">ATP-binding cassette domain-containing protein</fullName>
    </submittedName>
</protein>
<organism evidence="2 3">
    <name type="scientific">Euhalothece natronophila Z-M001</name>
    <dbReference type="NCBI Taxonomy" id="522448"/>
    <lineage>
        <taxon>Bacteria</taxon>
        <taxon>Bacillati</taxon>
        <taxon>Cyanobacteriota</taxon>
        <taxon>Cyanophyceae</taxon>
        <taxon>Oscillatoriophycideae</taxon>
        <taxon>Chroococcales</taxon>
        <taxon>Halothecacae</taxon>
        <taxon>Halothece cluster</taxon>
        <taxon>Euhalothece</taxon>
    </lineage>
</organism>
<dbReference type="EMBL" id="CP042326">
    <property type="protein sequence ID" value="QDZ39743.1"/>
    <property type="molecule type" value="Genomic_DNA"/>
</dbReference>
<dbReference type="Pfam" id="PF26355">
    <property type="entry name" value="HTH_VMAP-M9"/>
    <property type="match status" value="1"/>
</dbReference>
<dbReference type="InterPro" id="IPR027417">
    <property type="entry name" value="P-loop_NTPase"/>
</dbReference>
<dbReference type="OrthoDB" id="568954at2"/>
<dbReference type="AlphaFoldDB" id="A0A5B8NK90"/>